<dbReference type="InterPro" id="IPR027417">
    <property type="entry name" value="P-loop_NTPase"/>
</dbReference>
<dbReference type="GO" id="GO:0003925">
    <property type="term" value="F:G protein activity"/>
    <property type="evidence" value="ECO:0007669"/>
    <property type="project" value="UniProtKB-EC"/>
</dbReference>
<dbReference type="AlphaFoldDB" id="A0A5C3MSG7"/>
<sequence length="230" mass="25438">MASEHQQNDFAQDKSASGEHLKICILGDMSVGKTALADGYLRRTSNPGEQQFRELTLDGHNYTVEVFDPVDTDPSEPLVFHPGKGIQEADAFILLYSVTSRGSFDRLASFHSLIHAHHPSTNPPFIVVGNMCDMDRADPSAREVSGDEGRALAEKWGCAFHETSAKENLHNVERVFVELVGALRKREEGTGGNKEGGNERDEGKNKEERRRDRDEGDQHGKCCGRGCIVM</sequence>
<comment type="catalytic activity">
    <reaction evidence="4">
        <text>GTP + H2O = GDP + phosphate + H(+)</text>
        <dbReference type="Rhea" id="RHEA:19669"/>
        <dbReference type="ChEBI" id="CHEBI:15377"/>
        <dbReference type="ChEBI" id="CHEBI:15378"/>
        <dbReference type="ChEBI" id="CHEBI:37565"/>
        <dbReference type="ChEBI" id="CHEBI:43474"/>
        <dbReference type="ChEBI" id="CHEBI:58189"/>
        <dbReference type="EC" id="3.6.5.2"/>
    </reaction>
</comment>
<evidence type="ECO:0000256" key="3">
    <source>
        <dbReference type="ARBA" id="ARBA00022801"/>
    </source>
</evidence>
<evidence type="ECO:0000313" key="7">
    <source>
        <dbReference type="Proteomes" id="UP000305948"/>
    </source>
</evidence>
<dbReference type="EC" id="3.6.5.2" evidence="2"/>
<feature type="compositionally biased region" description="Basic and acidic residues" evidence="5">
    <location>
        <begin position="196"/>
        <end position="220"/>
    </location>
</feature>
<evidence type="ECO:0000256" key="2">
    <source>
        <dbReference type="ARBA" id="ARBA00011984"/>
    </source>
</evidence>
<protein>
    <recommendedName>
        <fullName evidence="2">small monomeric GTPase</fullName>
        <ecNumber evidence="2">3.6.5.2</ecNumber>
    </recommendedName>
</protein>
<dbReference type="STRING" id="5364.A0A5C3MSG7"/>
<comment type="similarity">
    <text evidence="1">Belongs to the small GTPase superfamily. Ras family.</text>
</comment>
<dbReference type="PRINTS" id="PR00449">
    <property type="entry name" value="RASTRNSFRMNG"/>
</dbReference>
<dbReference type="PANTHER" id="PTHR45704">
    <property type="entry name" value="RAS-LIKE FAMILY MEMBER 11"/>
    <property type="match status" value="1"/>
</dbReference>
<evidence type="ECO:0000256" key="5">
    <source>
        <dbReference type="SAM" id="MobiDB-lite"/>
    </source>
</evidence>
<dbReference type="SMART" id="SM00175">
    <property type="entry name" value="RAB"/>
    <property type="match status" value="1"/>
</dbReference>
<dbReference type="PROSITE" id="PS51419">
    <property type="entry name" value="RAB"/>
    <property type="match status" value="1"/>
</dbReference>
<dbReference type="OrthoDB" id="265044at2759"/>
<reference evidence="6 7" key="1">
    <citation type="journal article" date="2019" name="Nat. Ecol. Evol.">
        <title>Megaphylogeny resolves global patterns of mushroom evolution.</title>
        <authorList>
            <person name="Varga T."/>
            <person name="Krizsan K."/>
            <person name="Foldi C."/>
            <person name="Dima B."/>
            <person name="Sanchez-Garcia M."/>
            <person name="Sanchez-Ramirez S."/>
            <person name="Szollosi G.J."/>
            <person name="Szarkandi J.G."/>
            <person name="Papp V."/>
            <person name="Albert L."/>
            <person name="Andreopoulos W."/>
            <person name="Angelini C."/>
            <person name="Antonin V."/>
            <person name="Barry K.W."/>
            <person name="Bougher N.L."/>
            <person name="Buchanan P."/>
            <person name="Buyck B."/>
            <person name="Bense V."/>
            <person name="Catcheside P."/>
            <person name="Chovatia M."/>
            <person name="Cooper J."/>
            <person name="Damon W."/>
            <person name="Desjardin D."/>
            <person name="Finy P."/>
            <person name="Geml J."/>
            <person name="Haridas S."/>
            <person name="Hughes K."/>
            <person name="Justo A."/>
            <person name="Karasinski D."/>
            <person name="Kautmanova I."/>
            <person name="Kiss B."/>
            <person name="Kocsube S."/>
            <person name="Kotiranta H."/>
            <person name="LaButti K.M."/>
            <person name="Lechner B.E."/>
            <person name="Liimatainen K."/>
            <person name="Lipzen A."/>
            <person name="Lukacs Z."/>
            <person name="Mihaltcheva S."/>
            <person name="Morgado L.N."/>
            <person name="Niskanen T."/>
            <person name="Noordeloos M.E."/>
            <person name="Ohm R.A."/>
            <person name="Ortiz-Santana B."/>
            <person name="Ovrebo C."/>
            <person name="Racz N."/>
            <person name="Riley R."/>
            <person name="Savchenko A."/>
            <person name="Shiryaev A."/>
            <person name="Soop K."/>
            <person name="Spirin V."/>
            <person name="Szebenyi C."/>
            <person name="Tomsovsky M."/>
            <person name="Tulloss R.E."/>
            <person name="Uehling J."/>
            <person name="Grigoriev I.V."/>
            <person name="Vagvolgyi C."/>
            <person name="Papp T."/>
            <person name="Martin F.M."/>
            <person name="Miettinen O."/>
            <person name="Hibbett D.S."/>
            <person name="Nagy L.G."/>
        </authorList>
    </citation>
    <scope>NUCLEOTIDE SEQUENCE [LARGE SCALE GENOMIC DNA]</scope>
    <source>
        <strain evidence="6 7">OMC1185</strain>
    </source>
</reference>
<evidence type="ECO:0000256" key="4">
    <source>
        <dbReference type="ARBA" id="ARBA00048098"/>
    </source>
</evidence>
<dbReference type="InterPro" id="IPR051065">
    <property type="entry name" value="Ras-related_GTPase"/>
</dbReference>
<accession>A0A5C3MSG7</accession>
<keyword evidence="7" id="KW-1185">Reference proteome</keyword>
<dbReference type="GO" id="GO:0005525">
    <property type="term" value="F:GTP binding"/>
    <property type="evidence" value="ECO:0007669"/>
    <property type="project" value="InterPro"/>
</dbReference>
<evidence type="ECO:0000256" key="1">
    <source>
        <dbReference type="ARBA" id="ARBA00008344"/>
    </source>
</evidence>
<organism evidence="6 7">
    <name type="scientific">Heliocybe sulcata</name>
    <dbReference type="NCBI Taxonomy" id="5364"/>
    <lineage>
        <taxon>Eukaryota</taxon>
        <taxon>Fungi</taxon>
        <taxon>Dikarya</taxon>
        <taxon>Basidiomycota</taxon>
        <taxon>Agaricomycotina</taxon>
        <taxon>Agaricomycetes</taxon>
        <taxon>Gloeophyllales</taxon>
        <taxon>Gloeophyllaceae</taxon>
        <taxon>Heliocybe</taxon>
    </lineage>
</organism>
<dbReference type="EMBL" id="ML213522">
    <property type="protein sequence ID" value="TFK47705.1"/>
    <property type="molecule type" value="Genomic_DNA"/>
</dbReference>
<proteinExistence type="inferred from homology"/>
<dbReference type="Gene3D" id="3.40.50.300">
    <property type="entry name" value="P-loop containing nucleotide triphosphate hydrolases"/>
    <property type="match status" value="1"/>
</dbReference>
<dbReference type="SMART" id="SM00173">
    <property type="entry name" value="RAS"/>
    <property type="match status" value="1"/>
</dbReference>
<dbReference type="SMART" id="SM00174">
    <property type="entry name" value="RHO"/>
    <property type="match status" value="1"/>
</dbReference>
<evidence type="ECO:0000313" key="6">
    <source>
        <dbReference type="EMBL" id="TFK47705.1"/>
    </source>
</evidence>
<feature type="region of interest" description="Disordered" evidence="5">
    <location>
        <begin position="187"/>
        <end position="220"/>
    </location>
</feature>
<dbReference type="InterPro" id="IPR001806">
    <property type="entry name" value="Small_GTPase"/>
</dbReference>
<dbReference type="SUPFAM" id="SSF52540">
    <property type="entry name" value="P-loop containing nucleoside triphosphate hydrolases"/>
    <property type="match status" value="1"/>
</dbReference>
<gene>
    <name evidence="6" type="ORF">OE88DRAFT_1738242</name>
</gene>
<dbReference type="PROSITE" id="PS51421">
    <property type="entry name" value="RAS"/>
    <property type="match status" value="1"/>
</dbReference>
<dbReference type="Pfam" id="PF00071">
    <property type="entry name" value="Ras"/>
    <property type="match status" value="1"/>
</dbReference>
<name>A0A5C3MSG7_9AGAM</name>
<dbReference type="Proteomes" id="UP000305948">
    <property type="component" value="Unassembled WGS sequence"/>
</dbReference>
<keyword evidence="3 6" id="KW-0378">Hydrolase</keyword>